<evidence type="ECO:0000256" key="1">
    <source>
        <dbReference type="ARBA" id="ARBA00006383"/>
    </source>
</evidence>
<evidence type="ECO:0000256" key="3">
    <source>
        <dbReference type="ARBA" id="ARBA00023315"/>
    </source>
</evidence>
<keyword evidence="2" id="KW-0808">Transferase</keyword>
<sequence length="182" mass="19411">MDQPTVTREKIVQGLRRLGLEGGEAVMVHSSLSRFGHVDGGAEAVIDALREAVSPGGTVVMSALTVTPAFVAAHVRAARQGRIDREHPVFDVAETPTWAGRIPETFRHQPDVIRSWHPSHSVAAAGPLAEELVADHHTSAACGRGSPYERIAQRDDGRILLLGVGHEASTAMHGFEQLAGLP</sequence>
<evidence type="ECO:0008006" key="5">
    <source>
        <dbReference type="Google" id="ProtNLM"/>
    </source>
</evidence>
<dbReference type="InterPro" id="IPR028345">
    <property type="entry name" value="Antibiotic_NAT-like"/>
</dbReference>
<comment type="caution">
    <text evidence="4">The sequence shown here is derived from an EMBL/GenBank/DDBJ whole genome shotgun (WGS) entry which is preliminary data.</text>
</comment>
<dbReference type="GO" id="GO:0008080">
    <property type="term" value="F:N-acetyltransferase activity"/>
    <property type="evidence" value="ECO:0007669"/>
    <property type="project" value="InterPro"/>
</dbReference>
<keyword evidence="3" id="KW-0012">Acyltransferase</keyword>
<dbReference type="PANTHER" id="PTHR11104">
    <property type="entry name" value="AMINOGLYCOSIDE N3-ACETYLTRANSFERASE"/>
    <property type="match status" value="1"/>
</dbReference>
<accession>X0Y5D7</accession>
<gene>
    <name evidence="4" type="ORF">S01H1_81330</name>
</gene>
<name>X0Y5D7_9ZZZZ</name>
<evidence type="ECO:0000256" key="2">
    <source>
        <dbReference type="ARBA" id="ARBA00022679"/>
    </source>
</evidence>
<dbReference type="PANTHER" id="PTHR11104:SF0">
    <property type="entry name" value="SPBETA PROPHAGE-DERIVED AMINOGLYCOSIDE N(3')-ACETYLTRANSFERASE-LIKE PROTEIN YOKD"/>
    <property type="match status" value="1"/>
</dbReference>
<comment type="similarity">
    <text evidence="1">Belongs to the antibiotic N-acetyltransferase family.</text>
</comment>
<dbReference type="Pfam" id="PF02522">
    <property type="entry name" value="Antibiotic_NAT"/>
    <property type="match status" value="1"/>
</dbReference>
<dbReference type="InterPro" id="IPR003679">
    <property type="entry name" value="Amioglycoside_AcTrfase"/>
</dbReference>
<dbReference type="GO" id="GO:0046677">
    <property type="term" value="P:response to antibiotic"/>
    <property type="evidence" value="ECO:0007669"/>
    <property type="project" value="InterPro"/>
</dbReference>
<feature type="non-terminal residue" evidence="4">
    <location>
        <position position="182"/>
    </location>
</feature>
<dbReference type="EMBL" id="BARS01055026">
    <property type="protein sequence ID" value="GAG42502.1"/>
    <property type="molecule type" value="Genomic_DNA"/>
</dbReference>
<dbReference type="AlphaFoldDB" id="X0Y5D7"/>
<reference evidence="4" key="1">
    <citation type="journal article" date="2014" name="Front. Microbiol.">
        <title>High frequency of phylogenetically diverse reductive dehalogenase-homologous genes in deep subseafloor sedimentary metagenomes.</title>
        <authorList>
            <person name="Kawai M."/>
            <person name="Futagami T."/>
            <person name="Toyoda A."/>
            <person name="Takaki Y."/>
            <person name="Nishi S."/>
            <person name="Hori S."/>
            <person name="Arai W."/>
            <person name="Tsubouchi T."/>
            <person name="Morono Y."/>
            <person name="Uchiyama I."/>
            <person name="Ito T."/>
            <person name="Fujiyama A."/>
            <person name="Inagaki F."/>
            <person name="Takami H."/>
        </authorList>
    </citation>
    <scope>NUCLEOTIDE SEQUENCE</scope>
    <source>
        <strain evidence="4">Expedition CK06-06</strain>
    </source>
</reference>
<evidence type="ECO:0000313" key="4">
    <source>
        <dbReference type="EMBL" id="GAG42502.1"/>
    </source>
</evidence>
<protein>
    <recommendedName>
        <fullName evidence="5">Aminoglycoside N(3)-acetyltransferase</fullName>
    </recommendedName>
</protein>
<organism evidence="4">
    <name type="scientific">marine sediment metagenome</name>
    <dbReference type="NCBI Taxonomy" id="412755"/>
    <lineage>
        <taxon>unclassified sequences</taxon>
        <taxon>metagenomes</taxon>
        <taxon>ecological metagenomes</taxon>
    </lineage>
</organism>
<dbReference type="SUPFAM" id="SSF110710">
    <property type="entry name" value="TTHA0583/YokD-like"/>
    <property type="match status" value="1"/>
</dbReference>
<proteinExistence type="inferred from homology"/>